<reference evidence="2 3" key="2">
    <citation type="journal article" date="2014" name="Genome Announc.">
        <title>Complete Genome Sequence of the Subsurface, Mesophilic Sulfate-Reducing Bacterium Desulfovibrio aespoeensis Aspo-2.</title>
        <authorList>
            <person name="Pedersen K."/>
            <person name="Bengtsson A."/>
            <person name="Edlund J."/>
            <person name="Rabe L."/>
            <person name="Hazen T."/>
            <person name="Chakraborty R."/>
            <person name="Goodwin L."/>
            <person name="Shapiro N."/>
        </authorList>
    </citation>
    <scope>NUCLEOTIDE SEQUENCE [LARGE SCALE GENOMIC DNA]</scope>
    <source>
        <strain evidence="3">ATCC 700646 / DSM 10631 / Aspo-2</strain>
    </source>
</reference>
<sequence length="111" mass="12354" precursor="true">MLRQIVFAAAMAVLLCAPLALAREGGTHALRRQADSEFRIAQKAYKSAKATYGDSLENMPGEERELACRKIGGALHDNRTQYAREDMVNQMTYKRQVQKLEGYASELGCSN</sequence>
<evidence type="ECO:0000313" key="2">
    <source>
        <dbReference type="EMBL" id="ADU62344.1"/>
    </source>
</evidence>
<dbReference type="KEGG" id="das:Daes_1330"/>
<keyword evidence="1" id="KW-0732">Signal</keyword>
<dbReference type="EMBL" id="CP002431">
    <property type="protein sequence ID" value="ADU62344.1"/>
    <property type="molecule type" value="Genomic_DNA"/>
</dbReference>
<name>E6VVA0_PSEA9</name>
<dbReference type="RefSeq" id="WP_013514274.1">
    <property type="nucleotide sequence ID" value="NC_014844.1"/>
</dbReference>
<reference evidence="3" key="1">
    <citation type="submission" date="2010-12" db="EMBL/GenBank/DDBJ databases">
        <title>Complete sequence of Desulfovibrio aespoeensis Aspo-2.</title>
        <authorList>
            <consortium name="US DOE Joint Genome Institute"/>
            <person name="Lucas S."/>
            <person name="Copeland A."/>
            <person name="Lapidus A."/>
            <person name="Cheng J.-F."/>
            <person name="Goodwin L."/>
            <person name="Pitluck S."/>
            <person name="Chertkov O."/>
            <person name="Misra M."/>
            <person name="Detter J.C."/>
            <person name="Han C."/>
            <person name="Tapia R."/>
            <person name="Land M."/>
            <person name="Hauser L."/>
            <person name="Kyrpides N."/>
            <person name="Ivanova N."/>
            <person name="Ovchinnikova G."/>
            <person name="Pedersen K."/>
            <person name="Jagevall S."/>
            <person name="Hazen T."/>
            <person name="Woyke T."/>
        </authorList>
    </citation>
    <scope>NUCLEOTIDE SEQUENCE [LARGE SCALE GENOMIC DNA]</scope>
    <source>
        <strain evidence="3">ATCC 700646 / DSM 10631 / Aspo-2</strain>
    </source>
</reference>
<dbReference type="Proteomes" id="UP000002191">
    <property type="component" value="Chromosome"/>
</dbReference>
<dbReference type="HOGENOM" id="CLU_2154258_0_0_7"/>
<evidence type="ECO:0000256" key="1">
    <source>
        <dbReference type="SAM" id="SignalP"/>
    </source>
</evidence>
<gene>
    <name evidence="2" type="ordered locus">Daes_1330</name>
</gene>
<organism evidence="2 3">
    <name type="scientific">Pseudodesulfovibrio aespoeensis (strain ATCC 700646 / DSM 10631 / Aspo-2)</name>
    <name type="common">Desulfovibrio aespoeensis</name>
    <dbReference type="NCBI Taxonomy" id="643562"/>
    <lineage>
        <taxon>Bacteria</taxon>
        <taxon>Pseudomonadati</taxon>
        <taxon>Thermodesulfobacteriota</taxon>
        <taxon>Desulfovibrionia</taxon>
        <taxon>Desulfovibrionales</taxon>
        <taxon>Desulfovibrionaceae</taxon>
    </lineage>
</organism>
<evidence type="ECO:0000313" key="3">
    <source>
        <dbReference type="Proteomes" id="UP000002191"/>
    </source>
</evidence>
<accession>E6VVA0</accession>
<dbReference type="OrthoDB" id="9902426at2"/>
<dbReference type="AlphaFoldDB" id="E6VVA0"/>
<feature type="chain" id="PRO_5003214136" description="Lipoprotein" evidence="1">
    <location>
        <begin position="23"/>
        <end position="111"/>
    </location>
</feature>
<keyword evidence="3" id="KW-1185">Reference proteome</keyword>
<proteinExistence type="predicted"/>
<evidence type="ECO:0008006" key="4">
    <source>
        <dbReference type="Google" id="ProtNLM"/>
    </source>
</evidence>
<feature type="signal peptide" evidence="1">
    <location>
        <begin position="1"/>
        <end position="22"/>
    </location>
</feature>
<protein>
    <recommendedName>
        <fullName evidence="4">Lipoprotein</fullName>
    </recommendedName>
</protein>